<sequence length="671" mass="73610">MTLVLVDMIKDGFMSAQEPFFISCLRLWRSWMNKYLKEKARIPMDQGAFVFGCIDETATLKGHYDTEIDADPVLTDATTLPEIFIQIKDPLTGQYRVVEEICTLARNPSLHPGDGRVVRAVDVPALHHLKDCVVLPQTGDRGLASMCSGGDLDGDDYLVMWDKELLPKEWYFPPVNYEAPPPLRSDGPVTVDDITTFFVKHMQNDNVGRIAMAHRFCADSSECPQGVKDDRCIELARLHSMAVDYAKSGVPATFPKTLRVKRWPHWAEKHGKPTYTSRKVLGRLYDEVQRVPFLPAWDQPFDTRILSAYQLDDTLLEDAREIKVLYDEAVRRIMAQHSIQSEFEIWTTFILGHSQEDNDYKLAERLGETVTTLKQRHQELCYEKAGTTAQERDWAKMGPFIAAMYTVTANEVRAASKANKEIRLVAGQHVPARQSTFDNMPFMSFPWIFPRELGHIAKRRVPGSSSVSGYQGSTVSGRSTTTKKQQQQRGLESGDPLEPLPEVTIGGEVVHEGDVLDVQAGLRVMSSQDFGTASASLLLEAAGEAPISVTGAHVDTGAAVDGSQVGGIGSEAEGAAGISDPVDRTSQAHSNGSVPGSSLGLAEGMIEEGGAQAEEKMGERKRAEAKMEAEAEAEAEEEVETEGEAEAEEVVPLDGADAPSALDALGKLIGC</sequence>
<dbReference type="GO" id="GO:0003723">
    <property type="term" value="F:RNA binding"/>
    <property type="evidence" value="ECO:0007669"/>
    <property type="project" value="UniProtKB-KW"/>
</dbReference>
<dbReference type="GO" id="GO:0031380">
    <property type="term" value="C:nuclear RNA-directed RNA polymerase complex"/>
    <property type="evidence" value="ECO:0007669"/>
    <property type="project" value="TreeGrafter"/>
</dbReference>
<feature type="region of interest" description="Disordered" evidence="9">
    <location>
        <begin position="567"/>
        <end position="659"/>
    </location>
</feature>
<evidence type="ECO:0000259" key="11">
    <source>
        <dbReference type="Pfam" id="PF26253"/>
    </source>
</evidence>
<dbReference type="InterPro" id="IPR057596">
    <property type="entry name" value="RDRP_core"/>
</dbReference>
<evidence type="ECO:0000256" key="9">
    <source>
        <dbReference type="SAM" id="MobiDB-lite"/>
    </source>
</evidence>
<feature type="domain" description="RDRP C-terminal head" evidence="11">
    <location>
        <begin position="315"/>
        <end position="461"/>
    </location>
</feature>
<keyword evidence="2 8" id="KW-0696">RNA-directed RNA polymerase</keyword>
<evidence type="ECO:0000256" key="8">
    <source>
        <dbReference type="RuleBase" id="RU363098"/>
    </source>
</evidence>
<dbReference type="PANTHER" id="PTHR23079">
    <property type="entry name" value="RNA-DEPENDENT RNA POLYMERASE"/>
    <property type="match status" value="1"/>
</dbReference>
<dbReference type="GO" id="GO:0030422">
    <property type="term" value="P:siRNA processing"/>
    <property type="evidence" value="ECO:0007669"/>
    <property type="project" value="TreeGrafter"/>
</dbReference>
<evidence type="ECO:0000256" key="2">
    <source>
        <dbReference type="ARBA" id="ARBA00022484"/>
    </source>
</evidence>
<dbReference type="PANTHER" id="PTHR23079:SF55">
    <property type="entry name" value="RNA-DIRECTED RNA POLYMERASE"/>
    <property type="match status" value="1"/>
</dbReference>
<feature type="compositionally biased region" description="Polar residues" evidence="9">
    <location>
        <begin position="463"/>
        <end position="479"/>
    </location>
</feature>
<protein>
    <recommendedName>
        <fullName evidence="8">RNA-dependent RNA polymerase</fullName>
        <ecNumber evidence="8">2.7.7.48</ecNumber>
    </recommendedName>
</protein>
<dbReference type="Proteomes" id="UP000309340">
    <property type="component" value="Unassembled WGS sequence"/>
</dbReference>
<dbReference type="AlphaFoldDB" id="A0A4V5NA54"/>
<feature type="compositionally biased region" description="Polar residues" evidence="9">
    <location>
        <begin position="584"/>
        <end position="596"/>
    </location>
</feature>
<dbReference type="Pfam" id="PF26253">
    <property type="entry name" value="RdRP_head"/>
    <property type="match status" value="1"/>
</dbReference>
<feature type="compositionally biased region" description="Acidic residues" evidence="9">
    <location>
        <begin position="630"/>
        <end position="651"/>
    </location>
</feature>
<evidence type="ECO:0000313" key="12">
    <source>
        <dbReference type="EMBL" id="TKA50189.1"/>
    </source>
</evidence>
<evidence type="ECO:0000256" key="5">
    <source>
        <dbReference type="ARBA" id="ARBA00022884"/>
    </source>
</evidence>
<accession>A0A4V5NA54</accession>
<evidence type="ECO:0000256" key="3">
    <source>
        <dbReference type="ARBA" id="ARBA00022679"/>
    </source>
</evidence>
<evidence type="ECO:0000256" key="4">
    <source>
        <dbReference type="ARBA" id="ARBA00022695"/>
    </source>
</evidence>
<evidence type="ECO:0000256" key="1">
    <source>
        <dbReference type="ARBA" id="ARBA00005762"/>
    </source>
</evidence>
<evidence type="ECO:0000259" key="10">
    <source>
        <dbReference type="Pfam" id="PF05183"/>
    </source>
</evidence>
<evidence type="ECO:0000256" key="7">
    <source>
        <dbReference type="ARBA" id="ARBA00048744"/>
    </source>
</evidence>
<feature type="domain" description="RDRP core" evidence="10">
    <location>
        <begin position="2"/>
        <end position="288"/>
    </location>
</feature>
<dbReference type="Pfam" id="PF05183">
    <property type="entry name" value="RdRP"/>
    <property type="match status" value="1"/>
</dbReference>
<feature type="region of interest" description="Disordered" evidence="9">
    <location>
        <begin position="461"/>
        <end position="501"/>
    </location>
</feature>
<comment type="caution">
    <text evidence="12">The sequence shown here is derived from an EMBL/GenBank/DDBJ whole genome shotgun (WGS) entry which is preliminary data.</text>
</comment>
<proteinExistence type="inferred from homology"/>
<name>A0A4V5NA54_9PEZI</name>
<comment type="similarity">
    <text evidence="1 8">Belongs to the RdRP family.</text>
</comment>
<dbReference type="STRING" id="329884.A0A4V5NA54"/>
<evidence type="ECO:0000313" key="13">
    <source>
        <dbReference type="Proteomes" id="UP000309340"/>
    </source>
</evidence>
<keyword evidence="5 8" id="KW-0694">RNA-binding</keyword>
<dbReference type="InterPro" id="IPR058752">
    <property type="entry name" value="RDRP_C_head"/>
</dbReference>
<keyword evidence="13" id="KW-1185">Reference proteome</keyword>
<dbReference type="InterPro" id="IPR007855">
    <property type="entry name" value="RDRP"/>
</dbReference>
<dbReference type="GO" id="GO:0003968">
    <property type="term" value="F:RNA-directed RNA polymerase activity"/>
    <property type="evidence" value="ECO:0007669"/>
    <property type="project" value="UniProtKB-KW"/>
</dbReference>
<dbReference type="EC" id="2.7.7.48" evidence="8"/>
<dbReference type="OrthoDB" id="6513042at2759"/>
<gene>
    <name evidence="12" type="ORF">B0A55_13739</name>
</gene>
<comment type="catalytic activity">
    <reaction evidence="7 8">
        <text>RNA(n) + a ribonucleoside 5'-triphosphate = RNA(n+1) + diphosphate</text>
        <dbReference type="Rhea" id="RHEA:21248"/>
        <dbReference type="Rhea" id="RHEA-COMP:14527"/>
        <dbReference type="Rhea" id="RHEA-COMP:17342"/>
        <dbReference type="ChEBI" id="CHEBI:33019"/>
        <dbReference type="ChEBI" id="CHEBI:61557"/>
        <dbReference type="ChEBI" id="CHEBI:140395"/>
        <dbReference type="EC" id="2.7.7.48"/>
    </reaction>
</comment>
<keyword evidence="4 8" id="KW-0548">Nucleotidyltransferase</keyword>
<evidence type="ECO:0000256" key="6">
    <source>
        <dbReference type="ARBA" id="ARBA00023158"/>
    </source>
</evidence>
<feature type="compositionally biased region" description="Low complexity" evidence="9">
    <location>
        <begin position="570"/>
        <end position="579"/>
    </location>
</feature>
<organism evidence="12 13">
    <name type="scientific">Friedmanniomyces simplex</name>
    <dbReference type="NCBI Taxonomy" id="329884"/>
    <lineage>
        <taxon>Eukaryota</taxon>
        <taxon>Fungi</taxon>
        <taxon>Dikarya</taxon>
        <taxon>Ascomycota</taxon>
        <taxon>Pezizomycotina</taxon>
        <taxon>Dothideomycetes</taxon>
        <taxon>Dothideomycetidae</taxon>
        <taxon>Mycosphaerellales</taxon>
        <taxon>Teratosphaeriaceae</taxon>
        <taxon>Friedmanniomyces</taxon>
    </lineage>
</organism>
<feature type="compositionally biased region" description="Basic and acidic residues" evidence="9">
    <location>
        <begin position="613"/>
        <end position="629"/>
    </location>
</feature>
<keyword evidence="3 8" id="KW-0808">Transferase</keyword>
<reference evidence="12 13" key="1">
    <citation type="submission" date="2017-03" db="EMBL/GenBank/DDBJ databases">
        <title>Genomes of endolithic fungi from Antarctica.</title>
        <authorList>
            <person name="Coleine C."/>
            <person name="Masonjones S."/>
            <person name="Stajich J.E."/>
        </authorList>
    </citation>
    <scope>NUCLEOTIDE SEQUENCE [LARGE SCALE GENOMIC DNA]</scope>
    <source>
        <strain evidence="12 13">CCFEE 5184</strain>
    </source>
</reference>
<dbReference type="EMBL" id="NAJQ01001988">
    <property type="protein sequence ID" value="TKA50189.1"/>
    <property type="molecule type" value="Genomic_DNA"/>
</dbReference>
<keyword evidence="6" id="KW-0943">RNA-mediated gene silencing</keyword>